<dbReference type="PANTHER" id="PTHR43775">
    <property type="entry name" value="FATTY ACID SYNTHASE"/>
    <property type="match status" value="1"/>
</dbReference>
<comment type="caution">
    <text evidence="8">The sequence shown here is derived from an EMBL/GenBank/DDBJ whole genome shotgun (WGS) entry which is preliminary data.</text>
</comment>
<dbReference type="SMART" id="SM01294">
    <property type="entry name" value="PKS_PP_betabranch"/>
    <property type="match status" value="1"/>
</dbReference>
<evidence type="ECO:0000256" key="3">
    <source>
        <dbReference type="ARBA" id="ARBA00022679"/>
    </source>
</evidence>
<evidence type="ECO:0000313" key="9">
    <source>
        <dbReference type="Proteomes" id="UP001589709"/>
    </source>
</evidence>
<dbReference type="Gene3D" id="3.10.129.110">
    <property type="entry name" value="Polyketide synthase dehydratase"/>
    <property type="match status" value="1"/>
</dbReference>
<dbReference type="InterPro" id="IPR049551">
    <property type="entry name" value="PKS_DH_C"/>
</dbReference>
<dbReference type="Pfam" id="PF21089">
    <property type="entry name" value="PKS_DH_N"/>
    <property type="match status" value="1"/>
</dbReference>
<dbReference type="RefSeq" id="WP_381350914.1">
    <property type="nucleotide sequence ID" value="NZ_JBHMCY010000123.1"/>
</dbReference>
<sequence length="496" mass="52198">LHPGGHHLDGLPTYPFQRQRYWLATPRGTDRAGSGQSATGHPVLAAKVAVPGSDLLVLTGRLAEADAGWLGEHDLHGRLVLPAAGFVELALTAGRQADCALLTELTVEAPLLLDGGPVTVHVVVGQPDAETGARPVAVHSRAGEETPWTRHAHGTLEPLDLPPAQVFGPWPPVGAARVDVREVYERLLAAGYGYGAPFQAVTAAWRHGEEWYAEVSLPAEAGGGGEFALHPVLLDAALHLDRTADEVTQPVVWREVSLGTVGARTLRVRITPGDAGVALTATDDGGRPVLSVARVESGAVALPEPADRGDVPARTRPSLRQPAPADGLVERLAGLPEGRRAEALLELVRTHVAAVLGHGSWQDVPPDRPFQDLGFDSLAAVELRKALSAACGRWLPPTLVFDHPTAHDLAAHLGEQLAGAGDPAQPVLAEVDRLAALLTGAGLEPDAALRVTGRLDALLREWRDATDRTGPAATDEDDLTSASDDELFAMLDNLQS</sequence>
<dbReference type="EMBL" id="JBHMCY010000123">
    <property type="protein sequence ID" value="MFB9467628.1"/>
    <property type="molecule type" value="Genomic_DNA"/>
</dbReference>
<dbReference type="Pfam" id="PF14765">
    <property type="entry name" value="PS-DH"/>
    <property type="match status" value="1"/>
</dbReference>
<dbReference type="InterPro" id="IPR042104">
    <property type="entry name" value="PKS_dehydratase_sf"/>
</dbReference>
<protein>
    <submittedName>
        <fullName evidence="8">Polyketide synthase dehydratase domain-containing protein</fullName>
    </submittedName>
</protein>
<evidence type="ECO:0000313" key="8">
    <source>
        <dbReference type="EMBL" id="MFB9467628.1"/>
    </source>
</evidence>
<dbReference type="InterPro" id="IPR049552">
    <property type="entry name" value="PKS_DH_N"/>
</dbReference>
<keyword evidence="1" id="KW-0596">Phosphopantetheine</keyword>
<reference evidence="8 9" key="1">
    <citation type="submission" date="2024-09" db="EMBL/GenBank/DDBJ databases">
        <authorList>
            <person name="Sun Q."/>
            <person name="Mori K."/>
        </authorList>
    </citation>
    <scope>NUCLEOTIDE SEQUENCE [LARGE SCALE GENOMIC DNA]</scope>
    <source>
        <strain evidence="8 9">JCM 6917</strain>
    </source>
</reference>
<keyword evidence="2" id="KW-0597">Phosphoprotein</keyword>
<feature type="region of interest" description="N-terminal hotdog fold" evidence="5">
    <location>
        <begin position="41"/>
        <end position="163"/>
    </location>
</feature>
<dbReference type="InterPro" id="IPR020807">
    <property type="entry name" value="PKS_DH"/>
</dbReference>
<evidence type="ECO:0000256" key="5">
    <source>
        <dbReference type="PROSITE-ProRule" id="PRU01363"/>
    </source>
</evidence>
<dbReference type="PROSITE" id="PS52019">
    <property type="entry name" value="PKS_MFAS_DH"/>
    <property type="match status" value="1"/>
</dbReference>
<dbReference type="PROSITE" id="PS00012">
    <property type="entry name" value="PHOSPHOPANTETHEINE"/>
    <property type="match status" value="1"/>
</dbReference>
<evidence type="ECO:0000259" key="7">
    <source>
        <dbReference type="PROSITE" id="PS52019"/>
    </source>
</evidence>
<feature type="non-terminal residue" evidence="8">
    <location>
        <position position="1"/>
    </location>
</feature>
<dbReference type="SMART" id="SM00823">
    <property type="entry name" value="PKS_PP"/>
    <property type="match status" value="1"/>
</dbReference>
<feature type="active site" description="Proton acceptor; for dehydratase activity" evidence="5">
    <location>
        <position position="73"/>
    </location>
</feature>
<dbReference type="Pfam" id="PF00550">
    <property type="entry name" value="PP-binding"/>
    <property type="match status" value="1"/>
</dbReference>
<feature type="active site" description="Proton donor; for dehydratase activity" evidence="5">
    <location>
        <position position="235"/>
    </location>
</feature>
<dbReference type="PANTHER" id="PTHR43775:SF51">
    <property type="entry name" value="INACTIVE PHENOLPHTHIOCEROL SYNTHESIS POLYKETIDE SYNTHASE TYPE I PKS1-RELATED"/>
    <property type="match status" value="1"/>
</dbReference>
<keyword evidence="3" id="KW-0808">Transferase</keyword>
<evidence type="ECO:0000256" key="2">
    <source>
        <dbReference type="ARBA" id="ARBA00022553"/>
    </source>
</evidence>
<keyword evidence="4" id="KW-0511">Multifunctional enzyme</keyword>
<evidence type="ECO:0000259" key="6">
    <source>
        <dbReference type="PROSITE" id="PS50075"/>
    </source>
</evidence>
<dbReference type="InterPro" id="IPR009081">
    <property type="entry name" value="PP-bd_ACP"/>
</dbReference>
<evidence type="ECO:0000256" key="4">
    <source>
        <dbReference type="ARBA" id="ARBA00023268"/>
    </source>
</evidence>
<dbReference type="InterPro" id="IPR036736">
    <property type="entry name" value="ACP-like_sf"/>
</dbReference>
<dbReference type="InterPro" id="IPR020806">
    <property type="entry name" value="PKS_PP-bd"/>
</dbReference>
<dbReference type="InterPro" id="IPR050091">
    <property type="entry name" value="PKS_NRPS_Biosynth_Enz"/>
</dbReference>
<feature type="domain" description="PKS/mFAS DH" evidence="7">
    <location>
        <begin position="41"/>
        <end position="346"/>
    </location>
</feature>
<feature type="domain" description="Carrier" evidence="6">
    <location>
        <begin position="342"/>
        <end position="417"/>
    </location>
</feature>
<dbReference type="SMART" id="SM00826">
    <property type="entry name" value="PKS_DH"/>
    <property type="match status" value="1"/>
</dbReference>
<keyword evidence="9" id="KW-1185">Reference proteome</keyword>
<dbReference type="Proteomes" id="UP001589709">
    <property type="component" value="Unassembled WGS sequence"/>
</dbReference>
<dbReference type="SUPFAM" id="SSF47336">
    <property type="entry name" value="ACP-like"/>
    <property type="match status" value="1"/>
</dbReference>
<proteinExistence type="predicted"/>
<feature type="region of interest" description="C-terminal hotdog fold" evidence="5">
    <location>
        <begin position="175"/>
        <end position="346"/>
    </location>
</feature>
<dbReference type="InterPro" id="IPR006162">
    <property type="entry name" value="Ppantetheine_attach_site"/>
</dbReference>
<evidence type="ECO:0000256" key="1">
    <source>
        <dbReference type="ARBA" id="ARBA00022450"/>
    </source>
</evidence>
<gene>
    <name evidence="8" type="ORF">ACFF45_34340</name>
</gene>
<dbReference type="Gene3D" id="1.10.1200.10">
    <property type="entry name" value="ACP-like"/>
    <property type="match status" value="1"/>
</dbReference>
<dbReference type="InterPro" id="IPR049900">
    <property type="entry name" value="PKS_mFAS_DH"/>
</dbReference>
<organism evidence="8 9">
    <name type="scientific">Streptomyces cinereospinus</name>
    <dbReference type="NCBI Taxonomy" id="285561"/>
    <lineage>
        <taxon>Bacteria</taxon>
        <taxon>Bacillati</taxon>
        <taxon>Actinomycetota</taxon>
        <taxon>Actinomycetes</taxon>
        <taxon>Kitasatosporales</taxon>
        <taxon>Streptomycetaceae</taxon>
        <taxon>Streptomyces</taxon>
    </lineage>
</organism>
<accession>A0ABV5NBG3</accession>
<dbReference type="PROSITE" id="PS50075">
    <property type="entry name" value="CARRIER"/>
    <property type="match status" value="1"/>
</dbReference>
<name>A0ABV5NBG3_9ACTN</name>